<organism evidence="1">
    <name type="scientific">human gut metagenome</name>
    <dbReference type="NCBI Taxonomy" id="408170"/>
    <lineage>
        <taxon>unclassified sequences</taxon>
        <taxon>metagenomes</taxon>
        <taxon>organismal metagenomes</taxon>
    </lineage>
</organism>
<gene>
    <name evidence="1" type="ORF">LEA_09765</name>
</gene>
<dbReference type="SUPFAM" id="SSF53633">
    <property type="entry name" value="Carbamate kinase-like"/>
    <property type="match status" value="1"/>
</dbReference>
<proteinExistence type="predicted"/>
<dbReference type="Gene3D" id="3.40.1160.10">
    <property type="entry name" value="Acetylglutamate kinase-like"/>
    <property type="match status" value="1"/>
</dbReference>
<evidence type="ECO:0000313" key="1">
    <source>
        <dbReference type="EMBL" id="EKC66525.1"/>
    </source>
</evidence>
<dbReference type="EMBL" id="AJWY01006554">
    <property type="protein sequence ID" value="EKC66525.1"/>
    <property type="molecule type" value="Genomic_DNA"/>
</dbReference>
<reference evidence="1" key="1">
    <citation type="journal article" date="2013" name="Environ. Microbiol.">
        <title>Microbiota from the distal guts of lean and obese adolescents exhibit partial functional redundancy besides clear differences in community structure.</title>
        <authorList>
            <person name="Ferrer M."/>
            <person name="Ruiz A."/>
            <person name="Lanza F."/>
            <person name="Haange S.B."/>
            <person name="Oberbach A."/>
            <person name="Till H."/>
            <person name="Bargiela R."/>
            <person name="Campoy C."/>
            <person name="Segura M.T."/>
            <person name="Richter M."/>
            <person name="von Bergen M."/>
            <person name="Seifert J."/>
            <person name="Suarez A."/>
        </authorList>
    </citation>
    <scope>NUCLEOTIDE SEQUENCE</scope>
</reference>
<feature type="non-terminal residue" evidence="1">
    <location>
        <position position="1"/>
    </location>
</feature>
<keyword evidence="1" id="KW-0418">Kinase</keyword>
<dbReference type="InterPro" id="IPR036393">
    <property type="entry name" value="AceGlu_kinase-like_sf"/>
</dbReference>
<accession>K1TJS4</accession>
<keyword evidence="1" id="KW-0808">Transferase</keyword>
<protein>
    <submittedName>
        <fullName evidence="1">N-acetylglutamate kinase</fullName>
    </submittedName>
</protein>
<name>K1TJS4_9ZZZZ</name>
<sequence>IGGMADAIYQGVHEAVIIDGRVPHSILLELFSNRGSGTRFYRRSHQE</sequence>
<dbReference type="GO" id="GO:0016301">
    <property type="term" value="F:kinase activity"/>
    <property type="evidence" value="ECO:0007669"/>
    <property type="project" value="UniProtKB-KW"/>
</dbReference>
<dbReference type="AlphaFoldDB" id="K1TJS4"/>
<comment type="caution">
    <text evidence="1">The sequence shown here is derived from an EMBL/GenBank/DDBJ whole genome shotgun (WGS) entry which is preliminary data.</text>
</comment>